<reference evidence="2 3" key="1">
    <citation type="journal article" date="2016" name="Nat. Commun.">
        <title>Thousands of microbial genomes shed light on interconnected biogeochemical processes in an aquifer system.</title>
        <authorList>
            <person name="Anantharaman K."/>
            <person name="Brown C.T."/>
            <person name="Hug L.A."/>
            <person name="Sharon I."/>
            <person name="Castelle C.J."/>
            <person name="Probst A.J."/>
            <person name="Thomas B.C."/>
            <person name="Singh A."/>
            <person name="Wilkins M.J."/>
            <person name="Karaoz U."/>
            <person name="Brodie E.L."/>
            <person name="Williams K.H."/>
            <person name="Hubbard S.S."/>
            <person name="Banfield J.F."/>
        </authorList>
    </citation>
    <scope>NUCLEOTIDE SEQUENCE [LARGE SCALE GENOMIC DNA]</scope>
</reference>
<sequence length="210" mass="22991">MNELFLFGLLLLNLGISSWNAYASGAYLTESKIIGGWTRFVVWCGLVMSASGFTWVYMTVLTMIAVAGQWLTMEWGDVMFKLGYLIIILPIIGSGFGIWAHSLAEAYRERNFGNIAIAGWNTFAQAHNTWQAASHAPSFLKDVMEAFSGKNRKSSKDGAMAMLVILLVILAVAGGAITTGLIARWADRRVALDVTGEAPMHGRRRTPVRA</sequence>
<dbReference type="AlphaFoldDB" id="A0A1F5XGZ9"/>
<proteinExistence type="predicted"/>
<accession>A0A1F5XGZ9</accession>
<keyword evidence="1" id="KW-0472">Membrane</keyword>
<name>A0A1F5XGZ9_9BACT</name>
<keyword evidence="1" id="KW-0812">Transmembrane</keyword>
<evidence type="ECO:0000313" key="2">
    <source>
        <dbReference type="EMBL" id="OGF87139.1"/>
    </source>
</evidence>
<evidence type="ECO:0000313" key="3">
    <source>
        <dbReference type="Proteomes" id="UP000177346"/>
    </source>
</evidence>
<dbReference type="EMBL" id="MFIF01000008">
    <property type="protein sequence ID" value="OGF87139.1"/>
    <property type="molecule type" value="Genomic_DNA"/>
</dbReference>
<keyword evidence="1" id="KW-1133">Transmembrane helix</keyword>
<dbReference type="Proteomes" id="UP000177346">
    <property type="component" value="Unassembled WGS sequence"/>
</dbReference>
<feature type="transmembrane region" description="Helical" evidence="1">
    <location>
        <begin position="159"/>
        <end position="183"/>
    </location>
</feature>
<feature type="transmembrane region" description="Helical" evidence="1">
    <location>
        <begin position="78"/>
        <end position="100"/>
    </location>
</feature>
<gene>
    <name evidence="2" type="ORF">A3B19_01785</name>
</gene>
<feature type="transmembrane region" description="Helical" evidence="1">
    <location>
        <begin position="39"/>
        <end position="66"/>
    </location>
</feature>
<comment type="caution">
    <text evidence="2">The sequence shown here is derived from an EMBL/GenBank/DDBJ whole genome shotgun (WGS) entry which is preliminary data.</text>
</comment>
<protein>
    <submittedName>
        <fullName evidence="2">Uncharacterized protein</fullName>
    </submittedName>
</protein>
<organism evidence="2 3">
    <name type="scientific">Candidatus Giovannonibacteria bacterium RIFCSPLOWO2_01_FULL_46_32</name>
    <dbReference type="NCBI Taxonomy" id="1798353"/>
    <lineage>
        <taxon>Bacteria</taxon>
        <taxon>Candidatus Giovannoniibacteriota</taxon>
    </lineage>
</organism>
<evidence type="ECO:0000256" key="1">
    <source>
        <dbReference type="SAM" id="Phobius"/>
    </source>
</evidence>